<comment type="caution">
    <text evidence="1">The sequence shown here is derived from an EMBL/GenBank/DDBJ whole genome shotgun (WGS) entry which is preliminary data.</text>
</comment>
<proteinExistence type="predicted"/>
<gene>
    <name evidence="1" type="ORF">EOE18_03575</name>
</gene>
<dbReference type="AlphaFoldDB" id="A0A3S2X6Q6"/>
<keyword evidence="2" id="KW-1185">Reference proteome</keyword>
<evidence type="ECO:0000313" key="2">
    <source>
        <dbReference type="Proteomes" id="UP000282837"/>
    </source>
</evidence>
<evidence type="ECO:0000313" key="1">
    <source>
        <dbReference type="EMBL" id="RVU07045.1"/>
    </source>
</evidence>
<protein>
    <submittedName>
        <fullName evidence="1">DUF2314 domain-containing protein</fullName>
    </submittedName>
</protein>
<sequence length="131" mass="15056">MRKPDFNLDGWCLDDGEARHAHAPTTFWVPDRDRRERLQPGDFAKLIFRISVDNPEEPVAVESMWVIVRERISGGYLGLLDNEPDSIEENNAFWVGTELPFGPEHIINIMDRDAASISLAAAEPRTRWPQW</sequence>
<organism evidence="1 2">
    <name type="scientific">Novosphingobium umbonatum</name>
    <dbReference type="NCBI Taxonomy" id="1908524"/>
    <lineage>
        <taxon>Bacteria</taxon>
        <taxon>Pseudomonadati</taxon>
        <taxon>Pseudomonadota</taxon>
        <taxon>Alphaproteobacteria</taxon>
        <taxon>Sphingomonadales</taxon>
        <taxon>Sphingomonadaceae</taxon>
        <taxon>Novosphingobium</taxon>
    </lineage>
</organism>
<dbReference type="Proteomes" id="UP000282837">
    <property type="component" value="Unassembled WGS sequence"/>
</dbReference>
<reference evidence="1 2" key="1">
    <citation type="submission" date="2019-01" db="EMBL/GenBank/DDBJ databases">
        <authorList>
            <person name="Chen W.-M."/>
        </authorList>
    </citation>
    <scope>NUCLEOTIDE SEQUENCE [LARGE SCALE GENOMIC DNA]</scope>
    <source>
        <strain evidence="1 2">FSY-9</strain>
    </source>
</reference>
<dbReference type="EMBL" id="SACO01000002">
    <property type="protein sequence ID" value="RVU07045.1"/>
    <property type="molecule type" value="Genomic_DNA"/>
</dbReference>
<name>A0A3S2X6Q6_9SPHN</name>
<accession>A0A3S2X6Q6</accession>